<evidence type="ECO:0000313" key="2">
    <source>
        <dbReference type="EMBL" id="KAJ4941812.1"/>
    </source>
</evidence>
<proteinExistence type="predicted"/>
<keyword evidence="3" id="KW-1185">Reference proteome</keyword>
<accession>A0AAD6FQP8</accession>
<dbReference type="SUPFAM" id="SSF52540">
    <property type="entry name" value="P-loop containing nucleoside triphosphate hydrolases"/>
    <property type="match status" value="1"/>
</dbReference>
<dbReference type="Pfam" id="PF25974">
    <property type="entry name" value="URGCP_9th"/>
    <property type="match status" value="1"/>
</dbReference>
<dbReference type="AlphaFoldDB" id="A0AAD6FQP8"/>
<dbReference type="InterPro" id="IPR058641">
    <property type="entry name" value="GVIN1_dom"/>
</dbReference>
<evidence type="ECO:0000313" key="3">
    <source>
        <dbReference type="Proteomes" id="UP001219934"/>
    </source>
</evidence>
<dbReference type="GO" id="GO:0003924">
    <property type="term" value="F:GTPase activity"/>
    <property type="evidence" value="ECO:0007669"/>
    <property type="project" value="InterPro"/>
</dbReference>
<comment type="caution">
    <text evidence="2">The sequence shown here is derived from an EMBL/GenBank/DDBJ whole genome shotgun (WGS) entry which is preliminary data.</text>
</comment>
<dbReference type="PROSITE" id="PS51717">
    <property type="entry name" value="G_VLIG"/>
    <property type="match status" value="1"/>
</dbReference>
<sequence length="581" mass="66826">MGQIYEASLSLPETDPARQQLQHLPKLCAELMLAGFPLELVDGEASNIPLRWVTDVLSQLNDLVSPKNKILVVTVLGVQSTGKSTLLNTMFGVQFAVSSGRCTRGAFMLLIKIDEDVRKDLNCDFMVIIDTEGLKSPELAQLDNSHEHDNELATLVVGLSDITIINIAMENSTEMKDILQIVVHAFLRMKEVGKKPKCQFVHQNVSDVSAHDKNMRDRKLLLQQLNEMTQAAAKMEKKKKYSSFNDVIEYSPDTGSWYIPGLWNGNPPMAPVNAGYSETVYELKKNIIHILGSCGSSADNILDFTKWMKSLWTAVKHENFLFSFRNSLVADAYMRLCTEFNKWEWEFKKEMYTWVTQAETRISNFSKPADKSNKSDMRELMLLRSEALIELSKWETKLLGNLEQYFKETESHVDLVEGYRQEFANSAISLRGEMERKGNYHDTYIEEILKMIDERLQNNQEVDITFQVSLKLHICGDAARRFQKMHEDFIHENDPYRCLNENKERFRSDFKDVFHHVDQCQKKADEFTDRCLKPAVEGFVNRSLGPDIIGEMRTSEQFSTRMSFQYSVLLDLLSEDDFKST</sequence>
<organism evidence="2 3">
    <name type="scientific">Pogonophryne albipinna</name>
    <dbReference type="NCBI Taxonomy" id="1090488"/>
    <lineage>
        <taxon>Eukaryota</taxon>
        <taxon>Metazoa</taxon>
        <taxon>Chordata</taxon>
        <taxon>Craniata</taxon>
        <taxon>Vertebrata</taxon>
        <taxon>Euteleostomi</taxon>
        <taxon>Actinopterygii</taxon>
        <taxon>Neopterygii</taxon>
        <taxon>Teleostei</taxon>
        <taxon>Neoteleostei</taxon>
        <taxon>Acanthomorphata</taxon>
        <taxon>Eupercaria</taxon>
        <taxon>Perciformes</taxon>
        <taxon>Notothenioidei</taxon>
        <taxon>Pogonophryne</taxon>
    </lineage>
</organism>
<dbReference type="PANTHER" id="PTHR14819:SF9">
    <property type="entry name" value="UP-REGULATOR OF CELL PROLIFERATION-LIKE"/>
    <property type="match status" value="1"/>
</dbReference>
<dbReference type="EMBL" id="JAPTMU010000006">
    <property type="protein sequence ID" value="KAJ4941812.1"/>
    <property type="molecule type" value="Genomic_DNA"/>
</dbReference>
<dbReference type="InterPro" id="IPR052986">
    <property type="entry name" value="VLIG_GTPase"/>
</dbReference>
<dbReference type="Pfam" id="PF25683">
    <property type="entry name" value="URGCP_GTPase"/>
    <property type="match status" value="1"/>
</dbReference>
<reference evidence="2" key="1">
    <citation type="submission" date="2022-11" db="EMBL/GenBank/DDBJ databases">
        <title>Chromosome-level genome of Pogonophryne albipinna.</title>
        <authorList>
            <person name="Jo E."/>
        </authorList>
    </citation>
    <scope>NUCLEOTIDE SEQUENCE</scope>
    <source>
        <strain evidence="2">SGF0006</strain>
        <tissue evidence="2">Muscle</tissue>
    </source>
</reference>
<feature type="domain" description="VLIG-type G" evidence="1">
    <location>
        <begin position="67"/>
        <end position="312"/>
    </location>
</feature>
<dbReference type="InterPro" id="IPR030383">
    <property type="entry name" value="G_VLIG_dom"/>
</dbReference>
<dbReference type="PANTHER" id="PTHR14819">
    <property type="entry name" value="GTP-BINDING"/>
    <property type="match status" value="1"/>
</dbReference>
<dbReference type="Proteomes" id="UP001219934">
    <property type="component" value="Unassembled WGS sequence"/>
</dbReference>
<evidence type="ECO:0000259" key="1">
    <source>
        <dbReference type="PROSITE" id="PS51717"/>
    </source>
</evidence>
<gene>
    <name evidence="2" type="ORF">JOQ06_011686</name>
</gene>
<dbReference type="GO" id="GO:0005525">
    <property type="term" value="F:GTP binding"/>
    <property type="evidence" value="ECO:0007669"/>
    <property type="project" value="InterPro"/>
</dbReference>
<name>A0AAD6FQP8_9TELE</name>
<dbReference type="InterPro" id="IPR027417">
    <property type="entry name" value="P-loop_NTPase"/>
</dbReference>
<dbReference type="Gene3D" id="3.40.50.300">
    <property type="entry name" value="P-loop containing nucleotide triphosphate hydrolases"/>
    <property type="match status" value="1"/>
</dbReference>
<protein>
    <recommendedName>
        <fullName evidence="1">VLIG-type G domain-containing protein</fullName>
    </recommendedName>
</protein>